<dbReference type="InterPro" id="IPR050397">
    <property type="entry name" value="Env_Response_Regulators"/>
</dbReference>
<reference evidence="6 7" key="1">
    <citation type="submission" date="2019-06" db="EMBL/GenBank/DDBJ databases">
        <authorList>
            <person name="Li J."/>
        </authorList>
    </citation>
    <scope>NUCLEOTIDE SEQUENCE [LARGE SCALE GENOMIC DNA]</scope>
    <source>
        <strain evidence="6 7">CGMCC 1.8012</strain>
    </source>
</reference>
<dbReference type="InterPro" id="IPR036390">
    <property type="entry name" value="WH_DNA-bd_sf"/>
</dbReference>
<dbReference type="GO" id="GO:0003677">
    <property type="term" value="F:DNA binding"/>
    <property type="evidence" value="ECO:0007669"/>
    <property type="project" value="UniProtKB-KW"/>
</dbReference>
<dbReference type="GeneID" id="97049553"/>
<feature type="domain" description="Cyclic nucleotide-binding" evidence="4">
    <location>
        <begin position="11"/>
        <end position="133"/>
    </location>
</feature>
<dbReference type="CDD" id="cd00038">
    <property type="entry name" value="CAP_ED"/>
    <property type="match status" value="1"/>
</dbReference>
<dbReference type="RefSeq" id="WP_127899769.1">
    <property type="nucleotide sequence ID" value="NZ_VDDC01000047.1"/>
</dbReference>
<dbReference type="PANTHER" id="PTHR24567">
    <property type="entry name" value="CRP FAMILY TRANSCRIPTIONAL REGULATORY PROTEIN"/>
    <property type="match status" value="1"/>
</dbReference>
<dbReference type="SUPFAM" id="SSF51206">
    <property type="entry name" value="cAMP-binding domain-like"/>
    <property type="match status" value="1"/>
</dbReference>
<dbReference type="Pfam" id="PF00027">
    <property type="entry name" value="cNMP_binding"/>
    <property type="match status" value="1"/>
</dbReference>
<dbReference type="Gene3D" id="2.60.120.10">
    <property type="entry name" value="Jelly Rolls"/>
    <property type="match status" value="1"/>
</dbReference>
<keyword evidence="7" id="KW-1185">Reference proteome</keyword>
<dbReference type="GO" id="GO:0005829">
    <property type="term" value="C:cytosol"/>
    <property type="evidence" value="ECO:0007669"/>
    <property type="project" value="TreeGrafter"/>
</dbReference>
<dbReference type="SUPFAM" id="SSF46785">
    <property type="entry name" value="Winged helix' DNA-binding domain"/>
    <property type="match status" value="1"/>
</dbReference>
<keyword evidence="2" id="KW-0238">DNA-binding</keyword>
<organism evidence="6 7">
    <name type="scientific">Paracoccus haeundaensis</name>
    <dbReference type="NCBI Taxonomy" id="225362"/>
    <lineage>
        <taxon>Bacteria</taxon>
        <taxon>Pseudomonadati</taxon>
        <taxon>Pseudomonadota</taxon>
        <taxon>Alphaproteobacteria</taxon>
        <taxon>Rhodobacterales</taxon>
        <taxon>Paracoccaceae</taxon>
        <taxon>Paracoccus</taxon>
    </lineage>
</organism>
<feature type="domain" description="HTH crp-type" evidence="5">
    <location>
        <begin position="147"/>
        <end position="211"/>
    </location>
</feature>
<dbReference type="SMART" id="SM00419">
    <property type="entry name" value="HTH_CRP"/>
    <property type="match status" value="1"/>
</dbReference>
<keyword evidence="3" id="KW-0804">Transcription</keyword>
<dbReference type="InterPro" id="IPR000595">
    <property type="entry name" value="cNMP-bd_dom"/>
</dbReference>
<evidence type="ECO:0000313" key="7">
    <source>
        <dbReference type="Proteomes" id="UP000304880"/>
    </source>
</evidence>
<dbReference type="Pfam" id="PF13545">
    <property type="entry name" value="HTH_Crp_2"/>
    <property type="match status" value="1"/>
</dbReference>
<comment type="caution">
    <text evidence="6">The sequence shown here is derived from an EMBL/GenBank/DDBJ whole genome shotgun (WGS) entry which is preliminary data.</text>
</comment>
<dbReference type="PANTHER" id="PTHR24567:SF74">
    <property type="entry name" value="HTH-TYPE TRANSCRIPTIONAL REGULATOR ARCR"/>
    <property type="match status" value="1"/>
</dbReference>
<dbReference type="PROSITE" id="PS50042">
    <property type="entry name" value="CNMP_BINDING_3"/>
    <property type="match status" value="1"/>
</dbReference>
<evidence type="ECO:0000256" key="2">
    <source>
        <dbReference type="ARBA" id="ARBA00023125"/>
    </source>
</evidence>
<accession>A0A5C4R294</accession>
<evidence type="ECO:0000256" key="3">
    <source>
        <dbReference type="ARBA" id="ARBA00023163"/>
    </source>
</evidence>
<dbReference type="AlphaFoldDB" id="A0A5C4R294"/>
<proteinExistence type="predicted"/>
<gene>
    <name evidence="6" type="ORF">FHD67_18195</name>
</gene>
<name>A0A5C4R294_9RHOB</name>
<protein>
    <submittedName>
        <fullName evidence="6">Crp/Fnr family transcriptional regulator</fullName>
    </submittedName>
</protein>
<sequence length="226" mass="24741">MAQDWISQFPGLARLGPDLRATLLTQSLILTVPAGTVVFGPGKPPEHLLLLLDGRVRVQQTSEEGREIVLYRVAAGESCVMTTACLLAHEDYSAEGIAETDVRAAAIPRALFDDLASRSVEFRTFIFTAYARRMSDLFMVIEEIAFQRLDIRLAQKLIELARDTGQIRATHQQLAAELGTAREVISRQLGEFQRRGWIGQARGVVDLLDAAAIGRLAAQDGGGSRP</sequence>
<dbReference type="InterPro" id="IPR014710">
    <property type="entry name" value="RmlC-like_jellyroll"/>
</dbReference>
<dbReference type="Proteomes" id="UP000304880">
    <property type="component" value="Unassembled WGS sequence"/>
</dbReference>
<dbReference type="EMBL" id="VDDC01000047">
    <property type="protein sequence ID" value="TNH37834.1"/>
    <property type="molecule type" value="Genomic_DNA"/>
</dbReference>
<dbReference type="GO" id="GO:0003700">
    <property type="term" value="F:DNA-binding transcription factor activity"/>
    <property type="evidence" value="ECO:0007669"/>
    <property type="project" value="TreeGrafter"/>
</dbReference>
<dbReference type="Gene3D" id="1.10.10.10">
    <property type="entry name" value="Winged helix-like DNA-binding domain superfamily/Winged helix DNA-binding domain"/>
    <property type="match status" value="1"/>
</dbReference>
<evidence type="ECO:0000256" key="1">
    <source>
        <dbReference type="ARBA" id="ARBA00023015"/>
    </source>
</evidence>
<evidence type="ECO:0000259" key="5">
    <source>
        <dbReference type="PROSITE" id="PS51063"/>
    </source>
</evidence>
<evidence type="ECO:0000313" key="6">
    <source>
        <dbReference type="EMBL" id="TNH37834.1"/>
    </source>
</evidence>
<dbReference type="PROSITE" id="PS51063">
    <property type="entry name" value="HTH_CRP_2"/>
    <property type="match status" value="1"/>
</dbReference>
<evidence type="ECO:0000259" key="4">
    <source>
        <dbReference type="PROSITE" id="PS50042"/>
    </source>
</evidence>
<dbReference type="InterPro" id="IPR036388">
    <property type="entry name" value="WH-like_DNA-bd_sf"/>
</dbReference>
<dbReference type="InterPro" id="IPR012318">
    <property type="entry name" value="HTH_CRP"/>
</dbReference>
<keyword evidence="1" id="KW-0805">Transcription regulation</keyword>
<dbReference type="InterPro" id="IPR018490">
    <property type="entry name" value="cNMP-bd_dom_sf"/>
</dbReference>